<protein>
    <submittedName>
        <fullName evidence="2">Uncharacterized protein</fullName>
    </submittedName>
</protein>
<accession>A0ABD2C9G8</accession>
<feature type="region of interest" description="Disordered" evidence="1">
    <location>
        <begin position="30"/>
        <end position="83"/>
    </location>
</feature>
<feature type="compositionally biased region" description="Basic and acidic residues" evidence="1">
    <location>
        <begin position="30"/>
        <end position="40"/>
    </location>
</feature>
<feature type="compositionally biased region" description="Acidic residues" evidence="1">
    <location>
        <begin position="41"/>
        <end position="54"/>
    </location>
</feature>
<feature type="compositionally biased region" description="Acidic residues" evidence="1">
    <location>
        <begin position="68"/>
        <end position="79"/>
    </location>
</feature>
<evidence type="ECO:0000256" key="1">
    <source>
        <dbReference type="SAM" id="MobiDB-lite"/>
    </source>
</evidence>
<evidence type="ECO:0000313" key="2">
    <source>
        <dbReference type="EMBL" id="KAL2741695.1"/>
    </source>
</evidence>
<comment type="caution">
    <text evidence="2">The sequence shown here is derived from an EMBL/GenBank/DDBJ whole genome shotgun (WGS) entry which is preliminary data.</text>
</comment>
<name>A0ABD2C9G8_VESMC</name>
<keyword evidence="3" id="KW-1185">Reference proteome</keyword>
<feature type="compositionally biased region" description="Basic and acidic residues" evidence="1">
    <location>
        <begin position="58"/>
        <end position="67"/>
    </location>
</feature>
<gene>
    <name evidence="2" type="ORF">V1477_009324</name>
</gene>
<organism evidence="2 3">
    <name type="scientific">Vespula maculifrons</name>
    <name type="common">Eastern yellow jacket</name>
    <name type="synonym">Wasp</name>
    <dbReference type="NCBI Taxonomy" id="7453"/>
    <lineage>
        <taxon>Eukaryota</taxon>
        <taxon>Metazoa</taxon>
        <taxon>Ecdysozoa</taxon>
        <taxon>Arthropoda</taxon>
        <taxon>Hexapoda</taxon>
        <taxon>Insecta</taxon>
        <taxon>Pterygota</taxon>
        <taxon>Neoptera</taxon>
        <taxon>Endopterygota</taxon>
        <taxon>Hymenoptera</taxon>
        <taxon>Apocrita</taxon>
        <taxon>Aculeata</taxon>
        <taxon>Vespoidea</taxon>
        <taxon>Vespidae</taxon>
        <taxon>Vespinae</taxon>
        <taxon>Vespula</taxon>
    </lineage>
</organism>
<evidence type="ECO:0000313" key="3">
    <source>
        <dbReference type="Proteomes" id="UP001607303"/>
    </source>
</evidence>
<sequence>MVIWTGATASLRELRGCELRSTGVSIDAKLGRNRVEKEKEEVEVEEEEEEEEEGGGGGEKEVEKEEVVKEEEEEEEVEKEEEKRGIITGWTIRISEDRFAEANYPLHDTQEGISKSLCCFITENSGKAKGESEYIRVTRISWKSTIVKQ</sequence>
<dbReference type="Proteomes" id="UP001607303">
    <property type="component" value="Unassembled WGS sequence"/>
</dbReference>
<proteinExistence type="predicted"/>
<reference evidence="2 3" key="1">
    <citation type="journal article" date="2024" name="Ann. Entomol. Soc. Am.">
        <title>Genomic analyses of the southern and eastern yellowjacket wasps (Hymenoptera: Vespidae) reveal evolutionary signatures of social life.</title>
        <authorList>
            <person name="Catto M.A."/>
            <person name="Caine P.B."/>
            <person name="Orr S.E."/>
            <person name="Hunt B.G."/>
            <person name="Goodisman M.A.D."/>
        </authorList>
    </citation>
    <scope>NUCLEOTIDE SEQUENCE [LARGE SCALE GENOMIC DNA]</scope>
    <source>
        <strain evidence="2">232</strain>
        <tissue evidence="2">Head and thorax</tissue>
    </source>
</reference>
<dbReference type="AlphaFoldDB" id="A0ABD2C9G8"/>
<dbReference type="EMBL" id="JAYRBN010000058">
    <property type="protein sequence ID" value="KAL2741695.1"/>
    <property type="molecule type" value="Genomic_DNA"/>
</dbReference>